<dbReference type="EMBL" id="CM009303">
    <property type="protein sequence ID" value="KAI9382447.1"/>
    <property type="molecule type" value="Genomic_DNA"/>
</dbReference>
<keyword evidence="2" id="KW-1185">Reference proteome</keyword>
<dbReference type="Proteomes" id="UP000006729">
    <property type="component" value="Chromosome 14"/>
</dbReference>
<comment type="caution">
    <text evidence="1">The sequence shown here is derived from an EMBL/GenBank/DDBJ whole genome shotgun (WGS) entry which is preliminary data.</text>
</comment>
<name>A0ACC0RZV6_POPTR</name>
<accession>A0ACC0RZV6</accession>
<reference evidence="1 2" key="1">
    <citation type="journal article" date="2006" name="Science">
        <title>The genome of black cottonwood, Populus trichocarpa (Torr. &amp; Gray).</title>
        <authorList>
            <person name="Tuskan G.A."/>
            <person name="Difazio S."/>
            <person name="Jansson S."/>
            <person name="Bohlmann J."/>
            <person name="Grigoriev I."/>
            <person name="Hellsten U."/>
            <person name="Putnam N."/>
            <person name="Ralph S."/>
            <person name="Rombauts S."/>
            <person name="Salamov A."/>
            <person name="Schein J."/>
            <person name="Sterck L."/>
            <person name="Aerts A."/>
            <person name="Bhalerao R.R."/>
            <person name="Bhalerao R.P."/>
            <person name="Blaudez D."/>
            <person name="Boerjan W."/>
            <person name="Brun A."/>
            <person name="Brunner A."/>
            <person name="Busov V."/>
            <person name="Campbell M."/>
            <person name="Carlson J."/>
            <person name="Chalot M."/>
            <person name="Chapman J."/>
            <person name="Chen G.L."/>
            <person name="Cooper D."/>
            <person name="Coutinho P.M."/>
            <person name="Couturier J."/>
            <person name="Covert S."/>
            <person name="Cronk Q."/>
            <person name="Cunningham R."/>
            <person name="Davis J."/>
            <person name="Degroeve S."/>
            <person name="Dejardin A."/>
            <person name="Depamphilis C."/>
            <person name="Detter J."/>
            <person name="Dirks B."/>
            <person name="Dubchak I."/>
            <person name="Duplessis S."/>
            <person name="Ehlting J."/>
            <person name="Ellis B."/>
            <person name="Gendler K."/>
            <person name="Goodstein D."/>
            <person name="Gribskov M."/>
            <person name="Grimwood J."/>
            <person name="Groover A."/>
            <person name="Gunter L."/>
            <person name="Hamberger B."/>
            <person name="Heinze B."/>
            <person name="Helariutta Y."/>
            <person name="Henrissat B."/>
            <person name="Holligan D."/>
            <person name="Holt R."/>
            <person name="Huang W."/>
            <person name="Islam-Faridi N."/>
            <person name="Jones S."/>
            <person name="Jones-Rhoades M."/>
            <person name="Jorgensen R."/>
            <person name="Joshi C."/>
            <person name="Kangasjarvi J."/>
            <person name="Karlsson J."/>
            <person name="Kelleher C."/>
            <person name="Kirkpatrick R."/>
            <person name="Kirst M."/>
            <person name="Kohler A."/>
            <person name="Kalluri U."/>
            <person name="Larimer F."/>
            <person name="Leebens-Mack J."/>
            <person name="Leple J.C."/>
            <person name="Locascio P."/>
            <person name="Lou Y."/>
            <person name="Lucas S."/>
            <person name="Martin F."/>
            <person name="Montanini B."/>
            <person name="Napoli C."/>
            <person name="Nelson D.R."/>
            <person name="Nelson C."/>
            <person name="Nieminen K."/>
            <person name="Nilsson O."/>
            <person name="Pereda V."/>
            <person name="Peter G."/>
            <person name="Philippe R."/>
            <person name="Pilate G."/>
            <person name="Poliakov A."/>
            <person name="Razumovskaya J."/>
            <person name="Richardson P."/>
            <person name="Rinaldi C."/>
            <person name="Ritland K."/>
            <person name="Rouze P."/>
            <person name="Ryaboy D."/>
            <person name="Schmutz J."/>
            <person name="Schrader J."/>
            <person name="Segerman B."/>
            <person name="Shin H."/>
            <person name="Siddiqui A."/>
            <person name="Sterky F."/>
            <person name="Terry A."/>
            <person name="Tsai C.J."/>
            <person name="Uberbacher E."/>
            <person name="Unneberg P."/>
            <person name="Vahala J."/>
            <person name="Wall K."/>
            <person name="Wessler S."/>
            <person name="Yang G."/>
            <person name="Yin T."/>
            <person name="Douglas C."/>
            <person name="Marra M."/>
            <person name="Sandberg G."/>
            <person name="Van de Peer Y."/>
            <person name="Rokhsar D."/>
        </authorList>
    </citation>
    <scope>NUCLEOTIDE SEQUENCE [LARGE SCALE GENOMIC DNA]</scope>
    <source>
        <strain evidence="2">cv. Nisqually</strain>
    </source>
</reference>
<sequence length="111" mass="12788">MSKKYEAMMGLDSYSNALEHFVTCGCSIVMGSIKISSVMLNLSLCPVNYHHRSKTALCYLYSCLVMPLFFSFIFLVEVKIAYEEDNSSNGIHCQCIYTPRGHYEFYKTIYF</sequence>
<organism evidence="1 2">
    <name type="scientific">Populus trichocarpa</name>
    <name type="common">Western balsam poplar</name>
    <name type="synonym">Populus balsamifera subsp. trichocarpa</name>
    <dbReference type="NCBI Taxonomy" id="3694"/>
    <lineage>
        <taxon>Eukaryota</taxon>
        <taxon>Viridiplantae</taxon>
        <taxon>Streptophyta</taxon>
        <taxon>Embryophyta</taxon>
        <taxon>Tracheophyta</taxon>
        <taxon>Spermatophyta</taxon>
        <taxon>Magnoliopsida</taxon>
        <taxon>eudicotyledons</taxon>
        <taxon>Gunneridae</taxon>
        <taxon>Pentapetalae</taxon>
        <taxon>rosids</taxon>
        <taxon>fabids</taxon>
        <taxon>Malpighiales</taxon>
        <taxon>Salicaceae</taxon>
        <taxon>Saliceae</taxon>
        <taxon>Populus</taxon>
    </lineage>
</organism>
<proteinExistence type="predicted"/>
<evidence type="ECO:0000313" key="1">
    <source>
        <dbReference type="EMBL" id="KAI9382447.1"/>
    </source>
</evidence>
<gene>
    <name evidence="1" type="ORF">POPTR_014G135550v4</name>
</gene>
<evidence type="ECO:0000313" key="2">
    <source>
        <dbReference type="Proteomes" id="UP000006729"/>
    </source>
</evidence>
<protein>
    <submittedName>
        <fullName evidence="1">Uncharacterized protein</fullName>
    </submittedName>
</protein>